<evidence type="ECO:0000313" key="8">
    <source>
        <dbReference type="EMBL" id="KAH6820319.1"/>
    </source>
</evidence>
<evidence type="ECO:0000256" key="4">
    <source>
        <dbReference type="ARBA" id="ARBA00022729"/>
    </source>
</evidence>
<dbReference type="GO" id="GO:0003993">
    <property type="term" value="F:acid phosphatase activity"/>
    <property type="evidence" value="ECO:0007669"/>
    <property type="project" value="UniProtKB-EC"/>
</dbReference>
<evidence type="ECO:0000256" key="3">
    <source>
        <dbReference type="ARBA" id="ARBA00008723"/>
    </source>
</evidence>
<dbReference type="InterPro" id="IPR004843">
    <property type="entry name" value="Calcineurin-like_PHP"/>
</dbReference>
<dbReference type="InterPro" id="IPR029052">
    <property type="entry name" value="Metallo-depent_PP-like"/>
</dbReference>
<evidence type="ECO:0000256" key="6">
    <source>
        <dbReference type="RuleBase" id="RU361203"/>
    </source>
</evidence>
<comment type="catalytic activity">
    <reaction evidence="1 6">
        <text>a phosphate monoester + H2O = an alcohol + phosphate</text>
        <dbReference type="Rhea" id="RHEA:15017"/>
        <dbReference type="ChEBI" id="CHEBI:15377"/>
        <dbReference type="ChEBI" id="CHEBI:30879"/>
        <dbReference type="ChEBI" id="CHEBI:43474"/>
        <dbReference type="ChEBI" id="CHEBI:67140"/>
        <dbReference type="EC" id="3.1.3.2"/>
    </reaction>
</comment>
<evidence type="ECO:0000256" key="2">
    <source>
        <dbReference type="ARBA" id="ARBA00001962"/>
    </source>
</evidence>
<dbReference type="SUPFAM" id="SSF49363">
    <property type="entry name" value="Purple acid phosphatase, N-terminal domain"/>
    <property type="match status" value="1"/>
</dbReference>
<dbReference type="Proteomes" id="UP001190926">
    <property type="component" value="Unassembled WGS sequence"/>
</dbReference>
<feature type="chain" id="PRO_5041775115" description="Purple acid phosphatase" evidence="6">
    <location>
        <begin position="22"/>
        <end position="159"/>
    </location>
</feature>
<sequence length="159" mass="18055">MASFVALVVLVLSIYANVCCGGVTSRFVRKLEESVDMPLHSDVFRVPPGYNAPQQYNTKYYYQVGIGHTVRTFWFNTPPPVGPDVPYTFGLIGDLGQTYDSNSTLTHYERNPSKGEAVLFVGDLSYADKYPNHDNTRWDTWGRFVERNNAYQPWIWTGG</sequence>
<comment type="cofactor">
    <cofactor evidence="2">
        <name>Fe cation</name>
        <dbReference type="ChEBI" id="CHEBI:24875"/>
    </cofactor>
</comment>
<proteinExistence type="inferred from homology"/>
<dbReference type="GO" id="GO:0046872">
    <property type="term" value="F:metal ion binding"/>
    <property type="evidence" value="ECO:0007669"/>
    <property type="project" value="InterPro"/>
</dbReference>
<dbReference type="SUPFAM" id="SSF56300">
    <property type="entry name" value="Metallo-dependent phosphatases"/>
    <property type="match status" value="1"/>
</dbReference>
<accession>A0AAD4IRS9</accession>
<keyword evidence="9" id="KW-1185">Reference proteome</keyword>
<dbReference type="EMBL" id="SDAM02004199">
    <property type="protein sequence ID" value="KAH6820319.1"/>
    <property type="molecule type" value="Genomic_DNA"/>
</dbReference>
<keyword evidence="6" id="KW-0378">Hydrolase</keyword>
<dbReference type="Pfam" id="PF00149">
    <property type="entry name" value="Metallophos"/>
    <property type="match status" value="1"/>
</dbReference>
<feature type="signal peptide" evidence="6">
    <location>
        <begin position="1"/>
        <end position="21"/>
    </location>
</feature>
<dbReference type="InterPro" id="IPR039331">
    <property type="entry name" value="PAPs-like"/>
</dbReference>
<dbReference type="InterPro" id="IPR008963">
    <property type="entry name" value="Purple_acid_Pase-like_N"/>
</dbReference>
<protein>
    <recommendedName>
        <fullName evidence="6">Purple acid phosphatase</fullName>
        <ecNumber evidence="6">3.1.3.2</ecNumber>
    </recommendedName>
</protein>
<dbReference type="AlphaFoldDB" id="A0AAD4IRS9"/>
<gene>
    <name evidence="8" type="ORF">C2S53_016472</name>
</gene>
<dbReference type="Gene3D" id="2.60.40.380">
    <property type="entry name" value="Purple acid phosphatase-like, N-terminal"/>
    <property type="match status" value="1"/>
</dbReference>
<organism evidence="8 9">
    <name type="scientific">Perilla frutescens var. hirtella</name>
    <name type="common">Perilla citriodora</name>
    <name type="synonym">Perilla setoyensis</name>
    <dbReference type="NCBI Taxonomy" id="608512"/>
    <lineage>
        <taxon>Eukaryota</taxon>
        <taxon>Viridiplantae</taxon>
        <taxon>Streptophyta</taxon>
        <taxon>Embryophyta</taxon>
        <taxon>Tracheophyta</taxon>
        <taxon>Spermatophyta</taxon>
        <taxon>Magnoliopsida</taxon>
        <taxon>eudicotyledons</taxon>
        <taxon>Gunneridae</taxon>
        <taxon>Pentapetalae</taxon>
        <taxon>asterids</taxon>
        <taxon>lamiids</taxon>
        <taxon>Lamiales</taxon>
        <taxon>Lamiaceae</taxon>
        <taxon>Nepetoideae</taxon>
        <taxon>Elsholtzieae</taxon>
        <taxon>Perilla</taxon>
    </lineage>
</organism>
<comment type="similarity">
    <text evidence="3 6">Belongs to the metallophosphoesterase superfamily. Purple acid phosphatase family.</text>
</comment>
<evidence type="ECO:0000313" key="9">
    <source>
        <dbReference type="Proteomes" id="UP001190926"/>
    </source>
</evidence>
<evidence type="ECO:0000256" key="1">
    <source>
        <dbReference type="ARBA" id="ARBA00000032"/>
    </source>
</evidence>
<feature type="domain" description="Calcineurin-like phosphoesterase" evidence="7">
    <location>
        <begin position="88"/>
        <end position="159"/>
    </location>
</feature>
<name>A0AAD4IRS9_PERFH</name>
<keyword evidence="4 6" id="KW-0732">Signal</keyword>
<reference evidence="8 9" key="1">
    <citation type="journal article" date="2021" name="Nat. Commun.">
        <title>Incipient diploidization of the medicinal plant Perilla within 10,000 years.</title>
        <authorList>
            <person name="Zhang Y."/>
            <person name="Shen Q."/>
            <person name="Leng L."/>
            <person name="Zhang D."/>
            <person name="Chen S."/>
            <person name="Shi Y."/>
            <person name="Ning Z."/>
            <person name="Chen S."/>
        </authorList>
    </citation>
    <scope>NUCLEOTIDE SEQUENCE [LARGE SCALE GENOMIC DNA]</scope>
    <source>
        <strain evidence="9">cv. PC099</strain>
    </source>
</reference>
<dbReference type="PANTHER" id="PTHR22953:SF86">
    <property type="entry name" value="PURPLE ACID PHOSPHATASE 10"/>
    <property type="match status" value="1"/>
</dbReference>
<keyword evidence="5" id="KW-0862">Zinc</keyword>
<dbReference type="PANTHER" id="PTHR22953">
    <property type="entry name" value="ACID PHOSPHATASE RELATED"/>
    <property type="match status" value="1"/>
</dbReference>
<dbReference type="EC" id="3.1.3.2" evidence="6"/>
<comment type="caution">
    <text evidence="8">The sequence shown here is derived from an EMBL/GenBank/DDBJ whole genome shotgun (WGS) entry which is preliminary data.</text>
</comment>
<evidence type="ECO:0000256" key="5">
    <source>
        <dbReference type="ARBA" id="ARBA00022833"/>
    </source>
</evidence>
<dbReference type="Gene3D" id="3.60.21.10">
    <property type="match status" value="1"/>
</dbReference>
<evidence type="ECO:0000259" key="7">
    <source>
        <dbReference type="Pfam" id="PF00149"/>
    </source>
</evidence>